<keyword evidence="2" id="KW-1185">Reference proteome</keyword>
<reference evidence="1 2" key="2">
    <citation type="submission" date="2019-09" db="EMBL/GenBank/DDBJ databases">
        <authorList>
            <person name="Jin C."/>
        </authorList>
    </citation>
    <scope>NUCLEOTIDE SEQUENCE [LARGE SCALE GENOMIC DNA]</scope>
    <source>
        <strain evidence="1 2">BN140078</strain>
    </source>
</reference>
<dbReference type="AlphaFoldDB" id="A0A5B2W0B8"/>
<dbReference type="RefSeq" id="WP_149835952.1">
    <property type="nucleotide sequence ID" value="NZ_VUOC01000001.1"/>
</dbReference>
<reference evidence="1 2" key="1">
    <citation type="submission" date="2019-09" db="EMBL/GenBank/DDBJ databases">
        <title>Chitinophaga ginsengihumi sp. nov., isolated from soil of ginseng rhizosphere.</title>
        <authorList>
            <person name="Lee J."/>
        </authorList>
    </citation>
    <scope>NUCLEOTIDE SEQUENCE [LARGE SCALE GENOMIC DNA]</scope>
    <source>
        <strain evidence="1 2">BN140078</strain>
    </source>
</reference>
<sequence length="86" mass="10213">MRQLLHEVQEIDQYLLRKMPAGDKLVFEARILTDPQLEENANCQQQAHQLIRWLGRAKQRVTLHNIHHQLWQEDAAFKAEITAIFK</sequence>
<comment type="caution">
    <text evidence="1">The sequence shown here is derived from an EMBL/GenBank/DDBJ whole genome shotgun (WGS) entry which is preliminary data.</text>
</comment>
<dbReference type="Proteomes" id="UP000324611">
    <property type="component" value="Unassembled WGS sequence"/>
</dbReference>
<evidence type="ECO:0000313" key="2">
    <source>
        <dbReference type="Proteomes" id="UP000324611"/>
    </source>
</evidence>
<name>A0A5B2W0B8_9BACT</name>
<evidence type="ECO:0000313" key="1">
    <source>
        <dbReference type="EMBL" id="KAA2244554.1"/>
    </source>
</evidence>
<proteinExistence type="predicted"/>
<organism evidence="1 2">
    <name type="scientific">Chitinophaga agrisoli</name>
    <dbReference type="NCBI Taxonomy" id="2607653"/>
    <lineage>
        <taxon>Bacteria</taxon>
        <taxon>Pseudomonadati</taxon>
        <taxon>Bacteroidota</taxon>
        <taxon>Chitinophagia</taxon>
        <taxon>Chitinophagales</taxon>
        <taxon>Chitinophagaceae</taxon>
        <taxon>Chitinophaga</taxon>
    </lineage>
</organism>
<accession>A0A5B2W0B8</accession>
<dbReference type="EMBL" id="VUOC01000001">
    <property type="protein sequence ID" value="KAA2244554.1"/>
    <property type="molecule type" value="Genomic_DNA"/>
</dbReference>
<gene>
    <name evidence="1" type="ORF">F0L74_00835</name>
</gene>
<protein>
    <submittedName>
        <fullName evidence="1">Uncharacterized protein</fullName>
    </submittedName>
</protein>